<dbReference type="OrthoDB" id="434016at2759"/>
<dbReference type="EMBL" id="CAJNDS010000069">
    <property type="protein sequence ID" value="CAE6942536.1"/>
    <property type="molecule type" value="Genomic_DNA"/>
</dbReference>
<protein>
    <submittedName>
        <fullName evidence="1">MCAT protein</fullName>
    </submittedName>
</protein>
<dbReference type="AlphaFoldDB" id="A0A812HCP7"/>
<dbReference type="Gene3D" id="3.40.190.10">
    <property type="entry name" value="Periplasmic binding protein-like II"/>
    <property type="match status" value="2"/>
</dbReference>
<dbReference type="Proteomes" id="UP000604046">
    <property type="component" value="Unassembled WGS sequence"/>
</dbReference>
<keyword evidence="2" id="KW-1185">Reference proteome</keyword>
<gene>
    <name evidence="1" type="primary">MCAT</name>
    <name evidence="1" type="ORF">SNAT2548_LOCUS1265</name>
</gene>
<sequence length="367" mass="38733">MNLDLRSGRLSAALYVLMRSASLLSLLGSVHGVTLRFGMDIDWPPYAYKNTTTGELAGIGKDIADGMTALCDNLTIEAVETGWLNCWTSDGKLGPLLENGTLDACMTYSHGRGLRDTLADWSLAILDDNKPAGLMTLLLNGKPVVSGMDDLAGKTIIDVGGWAPTADGLGYVTNKCTNQPYSSNYTLVVGPENDDAMRMLRNGEGDAVFLYADQAHLYQCASADVAAEWDCSLWSGFGTEFAYVQTGQKGWAVNGTTLAMTKPGSAVPGLINSCLASFMETKEYYDICVKHGFESSCYPNSFFPSGSANSASYDKPTNELTGDCSGGYCPCSVEAAPTTTTSSGPESSGAVEVSLGSLAGLISMSLL</sequence>
<dbReference type="SUPFAM" id="SSF53850">
    <property type="entry name" value="Periplasmic binding protein-like II"/>
    <property type="match status" value="1"/>
</dbReference>
<organism evidence="1 2">
    <name type="scientific">Symbiodinium natans</name>
    <dbReference type="NCBI Taxonomy" id="878477"/>
    <lineage>
        <taxon>Eukaryota</taxon>
        <taxon>Sar</taxon>
        <taxon>Alveolata</taxon>
        <taxon>Dinophyceae</taxon>
        <taxon>Suessiales</taxon>
        <taxon>Symbiodiniaceae</taxon>
        <taxon>Symbiodinium</taxon>
    </lineage>
</organism>
<reference evidence="1" key="1">
    <citation type="submission" date="2021-02" db="EMBL/GenBank/DDBJ databases">
        <authorList>
            <person name="Dougan E. K."/>
            <person name="Rhodes N."/>
            <person name="Thang M."/>
            <person name="Chan C."/>
        </authorList>
    </citation>
    <scope>NUCLEOTIDE SEQUENCE</scope>
</reference>
<evidence type="ECO:0000313" key="2">
    <source>
        <dbReference type="Proteomes" id="UP000604046"/>
    </source>
</evidence>
<accession>A0A812HCP7</accession>
<proteinExistence type="predicted"/>
<comment type="caution">
    <text evidence="1">The sequence shown here is derived from an EMBL/GenBank/DDBJ whole genome shotgun (WGS) entry which is preliminary data.</text>
</comment>
<evidence type="ECO:0000313" key="1">
    <source>
        <dbReference type="EMBL" id="CAE6942536.1"/>
    </source>
</evidence>
<name>A0A812HCP7_9DINO</name>